<dbReference type="SMART" id="SM00271">
    <property type="entry name" value="DnaJ"/>
    <property type="match status" value="1"/>
</dbReference>
<dbReference type="EMBL" id="HBJA01105602">
    <property type="protein sequence ID" value="CAE0825225.1"/>
    <property type="molecule type" value="Transcribed_RNA"/>
</dbReference>
<dbReference type="InterPro" id="IPR018253">
    <property type="entry name" value="DnaJ_domain_CS"/>
</dbReference>
<feature type="domain" description="J" evidence="1">
    <location>
        <begin position="6"/>
        <end position="72"/>
    </location>
</feature>
<dbReference type="GO" id="GO:0044183">
    <property type="term" value="F:protein folding chaperone"/>
    <property type="evidence" value="ECO:0007669"/>
    <property type="project" value="TreeGrafter"/>
</dbReference>
<dbReference type="InterPro" id="IPR001623">
    <property type="entry name" value="DnaJ_domain"/>
</dbReference>
<dbReference type="AlphaFoldDB" id="A0A6T2DZ41"/>
<sequence length="229" mass="26787">MNPVKDYYDLLGLPHDATSEAIKQAYRAEALKWHPDKNLDRPKVAEARFKLLSEAFQVLTNGCRRAEYDAQLRRRTRAGAASPWCPFAEEFDAELYRADPEVGETLFRYFNTEETLSFDDPRDLFCRFFEGESEEAKLARMVEQLGYDPKYVKVKVRARVENDDGEWGEWGRWDEIGAKRAPMEHVESGQPLTGPSYNGPGYRWKMEQMEMFRKRKAERQQLEKEQSAI</sequence>
<dbReference type="PROSITE" id="PS50076">
    <property type="entry name" value="DNAJ_2"/>
    <property type="match status" value="1"/>
</dbReference>
<dbReference type="GO" id="GO:0051087">
    <property type="term" value="F:protein-folding chaperone binding"/>
    <property type="evidence" value="ECO:0007669"/>
    <property type="project" value="TreeGrafter"/>
</dbReference>
<dbReference type="GO" id="GO:0005737">
    <property type="term" value="C:cytoplasm"/>
    <property type="evidence" value="ECO:0007669"/>
    <property type="project" value="TreeGrafter"/>
</dbReference>
<dbReference type="CDD" id="cd06257">
    <property type="entry name" value="DnaJ"/>
    <property type="match status" value="1"/>
</dbReference>
<accession>A0A6T2DZ41</accession>
<dbReference type="EMBL" id="HBJA01105601">
    <property type="protein sequence ID" value="CAE0825224.1"/>
    <property type="molecule type" value="Transcribed_RNA"/>
</dbReference>
<gene>
    <name evidence="2" type="ORF">EGYM00163_LOCUS36470</name>
    <name evidence="3" type="ORF">EGYM00163_LOCUS36471</name>
</gene>
<dbReference type="Pfam" id="PF00226">
    <property type="entry name" value="DnaJ"/>
    <property type="match status" value="1"/>
</dbReference>
<name>A0A6T2DZ41_9EUGL</name>
<dbReference type="PRINTS" id="PR00625">
    <property type="entry name" value="JDOMAIN"/>
</dbReference>
<dbReference type="GO" id="GO:0005634">
    <property type="term" value="C:nucleus"/>
    <property type="evidence" value="ECO:0007669"/>
    <property type="project" value="TreeGrafter"/>
</dbReference>
<dbReference type="Gene3D" id="1.10.287.110">
    <property type="entry name" value="DnaJ domain"/>
    <property type="match status" value="1"/>
</dbReference>
<dbReference type="PANTHER" id="PTHR43948:SF14">
    <property type="entry name" value="PROTEIN DNAJ, PUTATIVE-RELATED"/>
    <property type="match status" value="1"/>
</dbReference>
<evidence type="ECO:0000313" key="2">
    <source>
        <dbReference type="EMBL" id="CAE0825224.1"/>
    </source>
</evidence>
<evidence type="ECO:0000259" key="1">
    <source>
        <dbReference type="PROSITE" id="PS50076"/>
    </source>
</evidence>
<dbReference type="PANTHER" id="PTHR43948">
    <property type="entry name" value="DNAJ HOMOLOG SUBFAMILY B"/>
    <property type="match status" value="1"/>
</dbReference>
<reference evidence="2" key="1">
    <citation type="submission" date="2021-01" db="EMBL/GenBank/DDBJ databases">
        <authorList>
            <person name="Corre E."/>
            <person name="Pelletier E."/>
            <person name="Niang G."/>
            <person name="Scheremetjew M."/>
            <person name="Finn R."/>
            <person name="Kale V."/>
            <person name="Holt S."/>
            <person name="Cochrane G."/>
            <person name="Meng A."/>
            <person name="Brown T."/>
            <person name="Cohen L."/>
        </authorList>
    </citation>
    <scope>NUCLEOTIDE SEQUENCE</scope>
    <source>
        <strain evidence="2">CCMP1594</strain>
    </source>
</reference>
<dbReference type="SUPFAM" id="SSF46565">
    <property type="entry name" value="Chaperone J-domain"/>
    <property type="match status" value="1"/>
</dbReference>
<dbReference type="GO" id="GO:0051082">
    <property type="term" value="F:unfolded protein binding"/>
    <property type="evidence" value="ECO:0007669"/>
    <property type="project" value="TreeGrafter"/>
</dbReference>
<dbReference type="InterPro" id="IPR036869">
    <property type="entry name" value="J_dom_sf"/>
</dbReference>
<evidence type="ECO:0000313" key="3">
    <source>
        <dbReference type="EMBL" id="CAE0825225.1"/>
    </source>
</evidence>
<protein>
    <recommendedName>
        <fullName evidence="1">J domain-containing protein</fullName>
    </recommendedName>
</protein>
<proteinExistence type="predicted"/>
<dbReference type="PROSITE" id="PS00636">
    <property type="entry name" value="DNAJ_1"/>
    <property type="match status" value="1"/>
</dbReference>
<organism evidence="2">
    <name type="scientific">Eutreptiella gymnastica</name>
    <dbReference type="NCBI Taxonomy" id="73025"/>
    <lineage>
        <taxon>Eukaryota</taxon>
        <taxon>Discoba</taxon>
        <taxon>Euglenozoa</taxon>
        <taxon>Euglenida</taxon>
        <taxon>Spirocuta</taxon>
        <taxon>Euglenophyceae</taxon>
        <taxon>Eutreptiales</taxon>
        <taxon>Eutreptiaceae</taxon>
        <taxon>Eutreptiella</taxon>
    </lineage>
</organism>